<sequence>MDLGMHEAIELHEVLTFKTLCTAKNRMTQGIVDDESLRRLITEDLERSSKHIDELKRFLVNPGGVQ</sequence>
<gene>
    <name evidence="1" type="ORF">GSM42_03255</name>
</gene>
<organism evidence="1 2">
    <name type="scientific">Shimazuella alba</name>
    <dbReference type="NCBI Taxonomy" id="2690964"/>
    <lineage>
        <taxon>Bacteria</taxon>
        <taxon>Bacillati</taxon>
        <taxon>Bacillota</taxon>
        <taxon>Bacilli</taxon>
        <taxon>Bacillales</taxon>
        <taxon>Thermoactinomycetaceae</taxon>
        <taxon>Shimazuella</taxon>
    </lineage>
</organism>
<dbReference type="EMBL" id="WUUL01000002">
    <property type="protein sequence ID" value="MXQ52761.1"/>
    <property type="molecule type" value="Genomic_DNA"/>
</dbReference>
<keyword evidence="2" id="KW-1185">Reference proteome</keyword>
<dbReference type="InterPro" id="IPR012347">
    <property type="entry name" value="Ferritin-like"/>
</dbReference>
<comment type="caution">
    <text evidence="1">The sequence shown here is derived from an EMBL/GenBank/DDBJ whole genome shotgun (WGS) entry which is preliminary data.</text>
</comment>
<dbReference type="AlphaFoldDB" id="A0A6I4VQT5"/>
<proteinExistence type="predicted"/>
<evidence type="ECO:0008006" key="3">
    <source>
        <dbReference type="Google" id="ProtNLM"/>
    </source>
</evidence>
<accession>A0A6I4VQT5</accession>
<name>A0A6I4VQT5_9BACL</name>
<dbReference type="Gene3D" id="1.20.1260.10">
    <property type="match status" value="1"/>
</dbReference>
<dbReference type="Proteomes" id="UP000430692">
    <property type="component" value="Unassembled WGS sequence"/>
</dbReference>
<reference evidence="1 2" key="1">
    <citation type="submission" date="2019-12" db="EMBL/GenBank/DDBJ databases">
        <title>Whole-genome analyses of novel actinobacteria.</title>
        <authorList>
            <person name="Sahin N."/>
            <person name="Saygin H."/>
        </authorList>
    </citation>
    <scope>NUCLEOTIDE SEQUENCE [LARGE SCALE GENOMIC DNA]</scope>
    <source>
        <strain evidence="1 2">KC615</strain>
    </source>
</reference>
<dbReference type="RefSeq" id="WP_160799975.1">
    <property type="nucleotide sequence ID" value="NZ_WUUL01000002.1"/>
</dbReference>
<evidence type="ECO:0000313" key="2">
    <source>
        <dbReference type="Proteomes" id="UP000430692"/>
    </source>
</evidence>
<evidence type="ECO:0000313" key="1">
    <source>
        <dbReference type="EMBL" id="MXQ52761.1"/>
    </source>
</evidence>
<protein>
    <recommendedName>
        <fullName evidence="3">Spore coat protein</fullName>
    </recommendedName>
</protein>